<comment type="caution">
    <text evidence="8">The sequence shown here is derived from an EMBL/GenBank/DDBJ whole genome shotgun (WGS) entry which is preliminary data.</text>
</comment>
<dbReference type="PANTHER" id="PTHR30287:SF1">
    <property type="entry name" value="INNER MEMBRANE PROTEIN"/>
    <property type="match status" value="1"/>
</dbReference>
<evidence type="ECO:0000256" key="4">
    <source>
        <dbReference type="ARBA" id="ARBA00022989"/>
    </source>
</evidence>
<evidence type="ECO:0000256" key="6">
    <source>
        <dbReference type="SAM" id="Phobius"/>
    </source>
</evidence>
<feature type="transmembrane region" description="Helical" evidence="6">
    <location>
        <begin position="420"/>
        <end position="438"/>
    </location>
</feature>
<sequence length="834" mass="87666">MLLSLAWRDLRAGGRQLWVFCACLALGVALVAASGGLYRQVAGALQEDARALFGGDLEVRHAEPLSQAELDWVQARGEVSRAVALRSMLRVPDGRAQLAALQSADARYPLYGQVTLAPEQPLADALAQRDGLWGVAVDGVLARRLDLAPGSTVQLGDLTLQVRAVIARQPDRSLRADWNGAPVLLAEGALQATGLVQPLSRVQYLYRVRTATPPAAWRDNFVAAFPQSNAEVRSFAQRSERVAQVLEQVGSALMLIGLSALFIGGLGVFNSVQSYLQGKLATLATLRALGLRDARLAALVLLQVLMLGVAASAVGVLAGGALALGGASLAAHSLPLVQQLGPQLAAMAGPAALAMGFGVLTALAFALPALGRALTVTPAALFRGLDAAVLRTPAWAWAASAACALTIAALLVGSLPDARIGWAFLAVVAVLLVLLEGMQRILRALARRLLASRWQPAFALRLALAGLQRPGSALRPALLSLGTALTLLVACTLVVATLLRTIADTVPREAPGLVLHDVQSEQLPLLREQLGTVQRLQTAPLVLGRLAAVNGDALRDSGDARRAREARNEHKLSTRAGNLDDVVVGRGALWAADYRGPPLVAMEDREADQLGLKVGDRLRFDIQGQPVEATLAAIYGQRRLQARLWLEGIFSDGVLDPFITRHVGAAWLDPQQAIAAQDRLAAAAPNIVSVRTDALLSESRLLLGRASAALAVIAGTCLAASLLVLTSVVAASRARQVYESSVLHVLGARLSSLRLALRWEYALLAGVTTVFATVAGSAIALALLRWRLELDASGLYWTGAVAALGVSGLSLGLGAQWLLAQLRLSPARLLRSGG</sequence>
<dbReference type="GO" id="GO:0005886">
    <property type="term" value="C:plasma membrane"/>
    <property type="evidence" value="ECO:0007669"/>
    <property type="project" value="UniProtKB-SubCell"/>
</dbReference>
<evidence type="ECO:0000256" key="5">
    <source>
        <dbReference type="ARBA" id="ARBA00023136"/>
    </source>
</evidence>
<dbReference type="InterPro" id="IPR003838">
    <property type="entry name" value="ABC3_permease_C"/>
</dbReference>
<keyword evidence="3 6" id="KW-0812">Transmembrane</keyword>
<accession>A0A368Y4A6</accession>
<keyword evidence="5 6" id="KW-0472">Membrane</keyword>
<keyword evidence="2" id="KW-1003">Cell membrane</keyword>
<keyword evidence="9" id="KW-1185">Reference proteome</keyword>
<organism evidence="8 9">
    <name type="scientific">Pseudorhodoferax soli</name>
    <dbReference type="NCBI Taxonomy" id="545864"/>
    <lineage>
        <taxon>Bacteria</taxon>
        <taxon>Pseudomonadati</taxon>
        <taxon>Pseudomonadota</taxon>
        <taxon>Betaproteobacteria</taxon>
        <taxon>Burkholderiales</taxon>
        <taxon>Comamonadaceae</taxon>
    </lineage>
</organism>
<feature type="transmembrane region" description="Helical" evidence="6">
    <location>
        <begin position="477"/>
        <end position="499"/>
    </location>
</feature>
<evidence type="ECO:0000313" key="9">
    <source>
        <dbReference type="Proteomes" id="UP000252884"/>
    </source>
</evidence>
<dbReference type="PANTHER" id="PTHR30287">
    <property type="entry name" value="MEMBRANE COMPONENT OF PREDICTED ABC SUPERFAMILY METABOLITE UPTAKE TRANSPORTER"/>
    <property type="match status" value="1"/>
</dbReference>
<evidence type="ECO:0000256" key="2">
    <source>
        <dbReference type="ARBA" id="ARBA00022475"/>
    </source>
</evidence>
<evidence type="ECO:0000256" key="1">
    <source>
        <dbReference type="ARBA" id="ARBA00004651"/>
    </source>
</evidence>
<dbReference type="AlphaFoldDB" id="A0A368Y4A6"/>
<keyword evidence="4 6" id="KW-1133">Transmembrane helix</keyword>
<evidence type="ECO:0000259" key="7">
    <source>
        <dbReference type="Pfam" id="PF02687"/>
    </source>
</evidence>
<feature type="transmembrane region" description="Helical" evidence="6">
    <location>
        <begin position="296"/>
        <end position="324"/>
    </location>
</feature>
<dbReference type="Pfam" id="PF02687">
    <property type="entry name" value="FtsX"/>
    <property type="match status" value="1"/>
</dbReference>
<feature type="transmembrane region" description="Helical" evidence="6">
    <location>
        <begin position="761"/>
        <end position="784"/>
    </location>
</feature>
<evidence type="ECO:0000256" key="3">
    <source>
        <dbReference type="ARBA" id="ARBA00022692"/>
    </source>
</evidence>
<feature type="transmembrane region" description="Helical" evidence="6">
    <location>
        <begin position="344"/>
        <end position="374"/>
    </location>
</feature>
<feature type="transmembrane region" description="Helical" evidence="6">
    <location>
        <begin position="249"/>
        <end position="269"/>
    </location>
</feature>
<dbReference type="EMBL" id="QPJK01000002">
    <property type="protein sequence ID" value="RCW74158.1"/>
    <property type="molecule type" value="Genomic_DNA"/>
</dbReference>
<name>A0A368Y4A6_9BURK</name>
<dbReference type="InterPro" id="IPR038766">
    <property type="entry name" value="Membrane_comp_ABC_pdt"/>
</dbReference>
<gene>
    <name evidence="8" type="ORF">DES41_102479</name>
</gene>
<evidence type="ECO:0000313" key="8">
    <source>
        <dbReference type="EMBL" id="RCW74158.1"/>
    </source>
</evidence>
<dbReference type="Proteomes" id="UP000252884">
    <property type="component" value="Unassembled WGS sequence"/>
</dbReference>
<proteinExistence type="predicted"/>
<dbReference type="RefSeq" id="WP_211332934.1">
    <property type="nucleotide sequence ID" value="NZ_QPJK01000002.1"/>
</dbReference>
<feature type="transmembrane region" description="Helical" evidence="6">
    <location>
        <begin position="708"/>
        <end position="731"/>
    </location>
</feature>
<feature type="transmembrane region" description="Helical" evidence="6">
    <location>
        <begin position="796"/>
        <end position="819"/>
    </location>
</feature>
<comment type="subcellular location">
    <subcellularLocation>
        <location evidence="1">Cell membrane</location>
        <topology evidence="1">Multi-pass membrane protein</topology>
    </subcellularLocation>
</comment>
<feature type="transmembrane region" description="Helical" evidence="6">
    <location>
        <begin position="394"/>
        <end position="414"/>
    </location>
</feature>
<feature type="domain" description="ABC3 transporter permease C-terminal" evidence="7">
    <location>
        <begin position="255"/>
        <end position="363"/>
    </location>
</feature>
<reference evidence="8 9" key="1">
    <citation type="submission" date="2018-07" db="EMBL/GenBank/DDBJ databases">
        <title>Genomic Encyclopedia of Type Strains, Phase IV (KMG-IV): sequencing the most valuable type-strain genomes for metagenomic binning, comparative biology and taxonomic classification.</title>
        <authorList>
            <person name="Goeker M."/>
        </authorList>
    </citation>
    <scope>NUCLEOTIDE SEQUENCE [LARGE SCALE GENOMIC DNA]</scope>
    <source>
        <strain evidence="8 9">DSM 21634</strain>
    </source>
</reference>
<protein>
    <submittedName>
        <fullName evidence="8">Putative ABC transport system permease protein</fullName>
    </submittedName>
</protein>